<dbReference type="AlphaFoldDB" id="A0A286GV66"/>
<dbReference type="Proteomes" id="UP000219621">
    <property type="component" value="Unassembled WGS sequence"/>
</dbReference>
<dbReference type="RefSeq" id="WP_176525259.1">
    <property type="nucleotide sequence ID" value="NZ_OCNJ01000009.1"/>
</dbReference>
<dbReference type="EMBL" id="OCNJ01000009">
    <property type="protein sequence ID" value="SOD99425.1"/>
    <property type="molecule type" value="Genomic_DNA"/>
</dbReference>
<reference evidence="2" key="1">
    <citation type="submission" date="2017-09" db="EMBL/GenBank/DDBJ databases">
        <authorList>
            <person name="Varghese N."/>
            <person name="Submissions S."/>
        </authorList>
    </citation>
    <scope>NUCLEOTIDE SEQUENCE [LARGE SCALE GENOMIC DNA]</scope>
    <source>
        <strain evidence="2">USBA 140</strain>
    </source>
</reference>
<dbReference type="InterPro" id="IPR013381">
    <property type="entry name" value="CRISPR-assoc_prot_Cse1"/>
</dbReference>
<proteinExistence type="predicted"/>
<keyword evidence="2" id="KW-1185">Reference proteome</keyword>
<organism evidence="1 2">
    <name type="scientific">Caenispirillum bisanense</name>
    <dbReference type="NCBI Taxonomy" id="414052"/>
    <lineage>
        <taxon>Bacteria</taxon>
        <taxon>Pseudomonadati</taxon>
        <taxon>Pseudomonadota</taxon>
        <taxon>Alphaproteobacteria</taxon>
        <taxon>Rhodospirillales</taxon>
        <taxon>Novispirillaceae</taxon>
        <taxon>Caenispirillum</taxon>
    </lineage>
</organism>
<gene>
    <name evidence="1" type="ORF">SAMN05421508_1095</name>
</gene>
<evidence type="ECO:0000313" key="2">
    <source>
        <dbReference type="Proteomes" id="UP000219621"/>
    </source>
</evidence>
<name>A0A286GV66_9PROT</name>
<sequence length="556" mass="59832">MSHNLLLQSWIPVAGPAGDVRRVTVAEAVAGLAPGWRIGWPRADFSGATHEFLIGLLHLTDLLPADDDAWAELWEAPPTVERVTAALAPLVPQFELDGPGPRVLQDPTAAEGGKPVEIAALLIDSPGENALTRNMDIFVKRGRAGAMCPDCAAMALITMQSYAPSGGQGHRTSLRGGGPLTTLVTAEGAGRTLWHTLWANVMPRDALEDAAGGDPFAPGPVLPWTAPLRLSEAEGSQAKPHQAPFLQAFFGQPRRIWLDFEAVSAGDCALCGRASDRLVGRMATKPRGVNYEGGWRHPLSPYGVEIGKPETYAARKGSPAGQDYRDWLGLVETPPRPPGGKGRVRVPALAVEHFRARAKALHLNEPLRLWAYGYDTDNMKARGWNDSRMPLHPQARNEAAFVAAVSRAVAVSDEALHGLTRALRVALIGDAGDTKAEFLPQRATLVDATRDAFFALLEAVARRDAAGESIKMEEVSPDMARWHKAVATAALRVFDDAVAATPFGATEAFDRRAAGGEPRQPRWVRARNDLIAGLWGKQMEAKAMLTLRPQSRESAA</sequence>
<dbReference type="NCBIfam" id="TIGR02547">
    <property type="entry name" value="casA_cse1"/>
    <property type="match status" value="1"/>
</dbReference>
<evidence type="ECO:0000313" key="1">
    <source>
        <dbReference type="EMBL" id="SOD99425.1"/>
    </source>
</evidence>
<dbReference type="Pfam" id="PF09481">
    <property type="entry name" value="CRISPR_Cse1"/>
    <property type="match status" value="1"/>
</dbReference>
<accession>A0A286GV66</accession>
<protein>
    <submittedName>
        <fullName evidence="1">CRISPR-associated protein, Cse1 family</fullName>
    </submittedName>
</protein>
<dbReference type="CDD" id="cd09729">
    <property type="entry name" value="Cse1_I-E"/>
    <property type="match status" value="1"/>
</dbReference>